<reference evidence="1 2" key="1">
    <citation type="journal article" date="2013" name="Sci. Rep.">
        <title>Extraordinary expansion of a Sorangium cellulosum genome from an alkaline milieu.</title>
        <authorList>
            <person name="Han K."/>
            <person name="Li Z.F."/>
            <person name="Peng R."/>
            <person name="Zhu L.P."/>
            <person name="Zhou T."/>
            <person name="Wang L.G."/>
            <person name="Li S.G."/>
            <person name="Zhang X.B."/>
            <person name="Hu W."/>
            <person name="Wu Z.H."/>
            <person name="Qin N."/>
            <person name="Li Y.Z."/>
        </authorList>
    </citation>
    <scope>NUCLEOTIDE SEQUENCE [LARGE SCALE GENOMIC DNA]</scope>
    <source>
        <strain evidence="1 2">So0157-2</strain>
    </source>
</reference>
<dbReference type="PATRIC" id="fig|1254432.3.peg.10777"/>
<gene>
    <name evidence="1" type="ORF">SCE1572_47675</name>
</gene>
<dbReference type="OrthoDB" id="9809850at2"/>
<protein>
    <recommendedName>
        <fullName evidence="3">LysM domain-containing protein</fullName>
    </recommendedName>
</protein>
<evidence type="ECO:0000313" key="2">
    <source>
        <dbReference type="Proteomes" id="UP000014803"/>
    </source>
</evidence>
<accession>S4YF40</accession>
<dbReference type="STRING" id="1254432.SCE1572_47675"/>
<evidence type="ECO:0008006" key="3">
    <source>
        <dbReference type="Google" id="ProtNLM"/>
    </source>
</evidence>
<dbReference type="KEGG" id="scu:SCE1572_47675"/>
<dbReference type="EMBL" id="CP003969">
    <property type="protein sequence ID" value="AGP41503.1"/>
    <property type="molecule type" value="Genomic_DNA"/>
</dbReference>
<name>S4YF40_SORCE</name>
<dbReference type="RefSeq" id="WP_020741370.1">
    <property type="nucleotide sequence ID" value="NC_021658.1"/>
</dbReference>
<dbReference type="Proteomes" id="UP000014803">
    <property type="component" value="Chromosome"/>
</dbReference>
<dbReference type="eggNOG" id="COG1652">
    <property type="taxonomic scope" value="Bacteria"/>
</dbReference>
<organism evidence="1 2">
    <name type="scientific">Sorangium cellulosum So0157-2</name>
    <dbReference type="NCBI Taxonomy" id="1254432"/>
    <lineage>
        <taxon>Bacteria</taxon>
        <taxon>Pseudomonadati</taxon>
        <taxon>Myxococcota</taxon>
        <taxon>Polyangia</taxon>
        <taxon>Polyangiales</taxon>
        <taxon>Polyangiaceae</taxon>
        <taxon>Sorangium</taxon>
    </lineage>
</organism>
<sequence>MIDKTSRYAKVPSFVAKDGAGAELTVLELRETPKATGVFFHTPSEGERLDHLAHRYYRDPKRFWKICDASGELDPFDVIMPGRPVLIPPNK</sequence>
<evidence type="ECO:0000313" key="1">
    <source>
        <dbReference type="EMBL" id="AGP41503.1"/>
    </source>
</evidence>
<dbReference type="HOGENOM" id="CLU_146747_1_0_7"/>
<proteinExistence type="predicted"/>
<dbReference type="AlphaFoldDB" id="S4YF40"/>